<organism evidence="4 5">
    <name type="scientific">Pedobacter changchengzhani</name>
    <dbReference type="NCBI Taxonomy" id="2529274"/>
    <lineage>
        <taxon>Bacteria</taxon>
        <taxon>Pseudomonadati</taxon>
        <taxon>Bacteroidota</taxon>
        <taxon>Sphingobacteriia</taxon>
        <taxon>Sphingobacteriales</taxon>
        <taxon>Sphingobacteriaceae</taxon>
        <taxon>Pedobacter</taxon>
    </lineage>
</organism>
<accession>A0A4R5MPA0</accession>
<evidence type="ECO:0000313" key="4">
    <source>
        <dbReference type="EMBL" id="TDG37680.1"/>
    </source>
</evidence>
<keyword evidence="1" id="KW-0812">Transmembrane</keyword>
<dbReference type="GO" id="GO:0009279">
    <property type="term" value="C:cell outer membrane"/>
    <property type="evidence" value="ECO:0007669"/>
    <property type="project" value="UniProtKB-SubCell"/>
</dbReference>
<proteinExistence type="inferred from homology"/>
<dbReference type="NCBIfam" id="TIGR04056">
    <property type="entry name" value="OMP_RagA_SusC"/>
    <property type="match status" value="1"/>
</dbReference>
<name>A0A4R5MPA0_9SPHI</name>
<dbReference type="Gene3D" id="2.170.130.10">
    <property type="entry name" value="TonB-dependent receptor, plug domain"/>
    <property type="match status" value="1"/>
</dbReference>
<feature type="signal peptide" evidence="2">
    <location>
        <begin position="1"/>
        <end position="28"/>
    </location>
</feature>
<dbReference type="InterPro" id="IPR023996">
    <property type="entry name" value="TonB-dep_OMP_SusC/RagA"/>
</dbReference>
<dbReference type="AlphaFoldDB" id="A0A4R5MPA0"/>
<evidence type="ECO:0000259" key="3">
    <source>
        <dbReference type="Pfam" id="PF07715"/>
    </source>
</evidence>
<dbReference type="Proteomes" id="UP000295668">
    <property type="component" value="Unassembled WGS sequence"/>
</dbReference>
<dbReference type="OrthoDB" id="9768177at2"/>
<keyword evidence="5" id="KW-1185">Reference proteome</keyword>
<evidence type="ECO:0000256" key="2">
    <source>
        <dbReference type="SAM" id="SignalP"/>
    </source>
</evidence>
<dbReference type="RefSeq" id="WP_133260768.1">
    <property type="nucleotide sequence ID" value="NZ_SJCY01000001.1"/>
</dbReference>
<keyword evidence="2" id="KW-0732">Signal</keyword>
<dbReference type="InterPro" id="IPR039426">
    <property type="entry name" value="TonB-dep_rcpt-like"/>
</dbReference>
<evidence type="ECO:0000313" key="5">
    <source>
        <dbReference type="Proteomes" id="UP000295668"/>
    </source>
</evidence>
<comment type="similarity">
    <text evidence="1">Belongs to the TonB-dependent receptor family.</text>
</comment>
<protein>
    <submittedName>
        <fullName evidence="4">SusC/RagA family TonB-linked outer membrane protein</fullName>
    </submittedName>
</protein>
<gene>
    <name evidence="4" type="ORF">EZJ43_00880</name>
</gene>
<dbReference type="EMBL" id="SJCY01000001">
    <property type="protein sequence ID" value="TDG37680.1"/>
    <property type="molecule type" value="Genomic_DNA"/>
</dbReference>
<keyword evidence="1" id="KW-0472">Membrane</keyword>
<dbReference type="SUPFAM" id="SSF56935">
    <property type="entry name" value="Porins"/>
    <property type="match status" value="1"/>
</dbReference>
<feature type="domain" description="TonB-dependent receptor plug" evidence="3">
    <location>
        <begin position="57"/>
        <end position="158"/>
    </location>
</feature>
<dbReference type="PROSITE" id="PS52016">
    <property type="entry name" value="TONB_DEPENDENT_REC_3"/>
    <property type="match status" value="1"/>
</dbReference>
<keyword evidence="1" id="KW-0998">Cell outer membrane</keyword>
<feature type="chain" id="PRO_5020221192" evidence="2">
    <location>
        <begin position="29"/>
        <end position="928"/>
    </location>
</feature>
<comment type="subcellular location">
    <subcellularLocation>
        <location evidence="1">Cell outer membrane</location>
        <topology evidence="1">Multi-pass membrane protein</topology>
    </subcellularLocation>
</comment>
<dbReference type="InterPro" id="IPR037066">
    <property type="entry name" value="Plug_dom_sf"/>
</dbReference>
<keyword evidence="1" id="KW-1134">Transmembrane beta strand</keyword>
<comment type="caution">
    <text evidence="4">The sequence shown here is derived from an EMBL/GenBank/DDBJ whole genome shotgun (WGS) entry which is preliminary data.</text>
</comment>
<dbReference type="Pfam" id="PF07715">
    <property type="entry name" value="Plug"/>
    <property type="match status" value="1"/>
</dbReference>
<sequence length="928" mass="102718">MCNYYLNRKIVQSFFAMGLVLGCSTAFAQTKNVNTIDTAKTADTTSKIYLLNKTQKKSNLLQATSTVYTNQLITTPAPSFLQALPGKLSGLYTRQRSGIQDNDSPTGVIDFKIRGQAPLILIDGVPRDFTSIEPESIQSITILKDALSTVMFGQNSSGNIIQVITQRPKVTPFTLSFTAQHGVQSQLDKSKTVSAADYAILYNEALNNDNLPPVYTAADIMAYKTGADPIGHPDTDFKSLFFKKNASLDRYNININSGNETARFYVALDYQNEGGFLNTANLNTYSTNAGVERYIVRSNVNIDLSKNLNVGLNIFGRIQNANGPGASNNTAYQSIYNTPNNAYNVFNADGSLSGSTTYNNNIYGYLNNSGYTKSTDRDLAIDIELTQKLNFVIPGLWAKANISYNNTVAQTVNRTKSFAVFSLNPGGTTASYNQIGTNGSQSNSIGFDARRTYTYGKFSLGYDKSFGDHNLSLLVLGDNQSTTVDLLLPAKYTNLAGNATYNFKEKYFAEAALSYGGFNRFSPGNRFGLFYAAGLGWNLAKEDFLKDVSWINTIKPRINYGRTGNANVGYYVYDQYYASGGTSSVYYFGQSPTGARGYSEQSLANPNATWEKANKLNVGLDLAMFANRLSITSEYFNDFYFDLMQTRGNSTSLIGQNYPTENVGKNRFTGFENSVSWNGKIKSVGYFITANATLLQSKVIYQDEIFRPLDYQKRTGLPVGQIFGYQAIGFFQSQADINASPVVDGYTPVPGDIKYKDLNGDGIIDQFDATALGTQKPLIYYGLTAGFNVKGFDMSFTFQGVANRNIADGLYYEFQNGGQAYEANLNRWTPSNANNANYPRLSVGSNSNNQRTSSFWLQSVDYLRLQNVDLGYTLPNQWVSKLKLRNIRVFANGFNLYSFDKLNYSDPEAFNSVFPIRRTFNFGVNIKL</sequence>
<reference evidence="4 5" key="1">
    <citation type="submission" date="2019-02" db="EMBL/GenBank/DDBJ databases">
        <title>Pedobacter sp. nov., a novel speices isolated from soil of pinguins habitat in Antarcitica.</title>
        <authorList>
            <person name="He R.-H."/>
        </authorList>
    </citation>
    <scope>NUCLEOTIDE SEQUENCE [LARGE SCALE GENOMIC DNA]</scope>
    <source>
        <strain evidence="4 5">E01020</strain>
    </source>
</reference>
<evidence type="ECO:0000256" key="1">
    <source>
        <dbReference type="PROSITE-ProRule" id="PRU01360"/>
    </source>
</evidence>
<dbReference type="InterPro" id="IPR012910">
    <property type="entry name" value="Plug_dom"/>
</dbReference>
<keyword evidence="1" id="KW-0813">Transport</keyword>